<keyword evidence="3" id="KW-1185">Reference proteome</keyword>
<evidence type="ECO:0000313" key="2">
    <source>
        <dbReference type="EMBL" id="KAJ6402679.1"/>
    </source>
</evidence>
<gene>
    <name evidence="2" type="ORF">OIU84_014728</name>
</gene>
<evidence type="ECO:0000256" key="1">
    <source>
        <dbReference type="SAM" id="MobiDB-lite"/>
    </source>
</evidence>
<accession>A0AAD6JEE0</accession>
<sequence length="157" mass="17415">MKEGLERKSKEESKNDSRIARMNARARKNGSRAKRTHRFVVTGRRRKARSNSTKRRVETPPNKEACMVKDQGKKVDNNAEVMNEIIDDEPVPDVAVILDPEAVDHAVADQNTIGEVIIVEGKRRRAGMVGGVLASEGKNQRGASDGGAGEWFCCWND</sequence>
<protein>
    <submittedName>
        <fullName evidence="2">Uncharacterized protein</fullName>
    </submittedName>
</protein>
<proteinExistence type="predicted"/>
<name>A0AAD6JEE0_9ROSI</name>
<evidence type="ECO:0000313" key="3">
    <source>
        <dbReference type="Proteomes" id="UP001162972"/>
    </source>
</evidence>
<feature type="compositionally biased region" description="Basic and acidic residues" evidence="1">
    <location>
        <begin position="1"/>
        <end position="19"/>
    </location>
</feature>
<dbReference type="AlphaFoldDB" id="A0AAD6JEE0"/>
<dbReference type="Proteomes" id="UP001162972">
    <property type="component" value="Chromosome 4"/>
</dbReference>
<organism evidence="2 3">
    <name type="scientific">Salix udensis</name>
    <dbReference type="NCBI Taxonomy" id="889485"/>
    <lineage>
        <taxon>Eukaryota</taxon>
        <taxon>Viridiplantae</taxon>
        <taxon>Streptophyta</taxon>
        <taxon>Embryophyta</taxon>
        <taxon>Tracheophyta</taxon>
        <taxon>Spermatophyta</taxon>
        <taxon>Magnoliopsida</taxon>
        <taxon>eudicotyledons</taxon>
        <taxon>Gunneridae</taxon>
        <taxon>Pentapetalae</taxon>
        <taxon>rosids</taxon>
        <taxon>fabids</taxon>
        <taxon>Malpighiales</taxon>
        <taxon>Salicaceae</taxon>
        <taxon>Saliceae</taxon>
        <taxon>Salix</taxon>
    </lineage>
</organism>
<reference evidence="2 3" key="1">
    <citation type="journal article" date="2023" name="Int. J. Mol. Sci.">
        <title>De Novo Assembly and Annotation of 11 Diverse Shrub Willow (Salix) Genomes Reveals Novel Gene Organization in Sex-Linked Regions.</title>
        <authorList>
            <person name="Hyden B."/>
            <person name="Feng K."/>
            <person name="Yates T.B."/>
            <person name="Jawdy S."/>
            <person name="Cereghino C."/>
            <person name="Smart L.B."/>
            <person name="Muchero W."/>
        </authorList>
    </citation>
    <scope>NUCLEOTIDE SEQUENCE [LARGE SCALE GENOMIC DNA]</scope>
    <source>
        <tissue evidence="2">Shoot tip</tissue>
    </source>
</reference>
<comment type="caution">
    <text evidence="2">The sequence shown here is derived from an EMBL/GenBank/DDBJ whole genome shotgun (WGS) entry which is preliminary data.</text>
</comment>
<dbReference type="EMBL" id="JAPFFJ010000018">
    <property type="protein sequence ID" value="KAJ6402679.1"/>
    <property type="molecule type" value="Genomic_DNA"/>
</dbReference>
<feature type="region of interest" description="Disordered" evidence="1">
    <location>
        <begin position="1"/>
        <end position="62"/>
    </location>
</feature>
<feature type="compositionally biased region" description="Basic residues" evidence="1">
    <location>
        <begin position="24"/>
        <end position="54"/>
    </location>
</feature>